<comment type="subcellular location">
    <subcellularLocation>
        <location evidence="1">Chromosome</location>
        <location evidence="1">Centromere</location>
    </subcellularLocation>
</comment>
<evidence type="ECO:0000256" key="7">
    <source>
        <dbReference type="ARBA" id="ARBA00023306"/>
    </source>
</evidence>
<gene>
    <name evidence="13" type="ORF">ACLA_026780</name>
</gene>
<feature type="coiled-coil region" evidence="9">
    <location>
        <begin position="6"/>
        <end position="40"/>
    </location>
</feature>
<evidence type="ECO:0000259" key="11">
    <source>
        <dbReference type="Pfam" id="PF07557"/>
    </source>
</evidence>
<dbReference type="GO" id="GO:0000779">
    <property type="term" value="C:condensed chromosome, centromeric region"/>
    <property type="evidence" value="ECO:0007669"/>
    <property type="project" value="UniProtKB-ARBA"/>
</dbReference>
<dbReference type="GO" id="GO:0051301">
    <property type="term" value="P:cell division"/>
    <property type="evidence" value="ECO:0007669"/>
    <property type="project" value="UniProtKB-KW"/>
</dbReference>
<dbReference type="GO" id="GO:0045132">
    <property type="term" value="P:meiotic chromosome segregation"/>
    <property type="evidence" value="ECO:0007669"/>
    <property type="project" value="InterPro"/>
</dbReference>
<feature type="region of interest" description="Disordered" evidence="10">
    <location>
        <begin position="254"/>
        <end position="275"/>
    </location>
</feature>
<keyword evidence="7" id="KW-0131">Cell cycle</keyword>
<keyword evidence="8" id="KW-0137">Centromere</keyword>
<dbReference type="VEuPathDB" id="FungiDB:ACLA_026780"/>
<dbReference type="OMA" id="DDNTTHE"/>
<dbReference type="OrthoDB" id="5394106at2759"/>
<evidence type="ECO:0000256" key="3">
    <source>
        <dbReference type="ARBA" id="ARBA00022454"/>
    </source>
</evidence>
<evidence type="ECO:0000256" key="9">
    <source>
        <dbReference type="SAM" id="Coils"/>
    </source>
</evidence>
<dbReference type="HOGENOM" id="CLU_013723_2_0_1"/>
<evidence type="ECO:0000256" key="4">
    <source>
        <dbReference type="ARBA" id="ARBA00022618"/>
    </source>
</evidence>
<sequence length="574" mass="64140">MQSLRIRSLESEVSHLLSENVSLREQVITLSQELERFEAARSLHEGIHNIKSRLDSKLWELNHLVSELGALPRKFAKSCDDSSEAANQGHSRFPITESTMEGLHSGNKAVPEEQGRLPAILEDKCYPRKTLESQEIQNLVDCKQEIYPLQESGEAPSLSGMISDGEISPEDSPRRSEIIETASTDGDFDETALPPTLETRKRKKPNVASTTDFHLERATSSERGKANSASKTGTKRKFSTDCVEEYEHIPAGDDDFQFRRPCHPAPRENDQPVSIRERVSPLREEAQLKPIPNYHDVPRRKVLKPKNANLSNISPKKGYPTDIKNCDRKKASEQKDDKKKLNAVQIKQGKNTQKSEVLDQGFPFDRPDRVELDESDSQNAVEFADHGAQKLRLSSPAISGRQDKNEGIIEVSSVPSRPTRRQRSVVSYAEPNLRDKMRRPTNEFVPAVAREHLRKPPSTDANQDATIGEGLQNNVTQVEQSYETSEAFDTALQKPTAGSTKSSLNTVSRRKRKTIPPKNTLFLGDVDNNQCIAERLVGADEFDGSFQDNGLEHELANDDLTSASETTSTTLLTV</sequence>
<feature type="region of interest" description="Disordered" evidence="10">
    <location>
        <begin position="152"/>
        <end position="239"/>
    </location>
</feature>
<feature type="domain" description="Shugoshin C-terminal" evidence="11">
    <location>
        <begin position="416"/>
        <end position="439"/>
    </location>
</feature>
<evidence type="ECO:0000256" key="2">
    <source>
        <dbReference type="ARBA" id="ARBA00010845"/>
    </source>
</evidence>
<proteinExistence type="inferred from homology"/>
<dbReference type="EMBL" id="DS027059">
    <property type="protein sequence ID" value="EAW07956.1"/>
    <property type="molecule type" value="Genomic_DNA"/>
</dbReference>
<reference evidence="13 14" key="1">
    <citation type="journal article" date="2008" name="PLoS Genet.">
        <title>Genomic islands in the pathogenic filamentous fungus Aspergillus fumigatus.</title>
        <authorList>
            <person name="Fedorova N.D."/>
            <person name="Khaldi N."/>
            <person name="Joardar V.S."/>
            <person name="Maiti R."/>
            <person name="Amedeo P."/>
            <person name="Anderson M.J."/>
            <person name="Crabtree J."/>
            <person name="Silva J.C."/>
            <person name="Badger J.H."/>
            <person name="Albarraq A."/>
            <person name="Angiuoli S."/>
            <person name="Bussey H."/>
            <person name="Bowyer P."/>
            <person name="Cotty P.J."/>
            <person name="Dyer P.S."/>
            <person name="Egan A."/>
            <person name="Galens K."/>
            <person name="Fraser-Liggett C.M."/>
            <person name="Haas B.J."/>
            <person name="Inman J.M."/>
            <person name="Kent R."/>
            <person name="Lemieux S."/>
            <person name="Malavazi I."/>
            <person name="Orvis J."/>
            <person name="Roemer T."/>
            <person name="Ronning C.M."/>
            <person name="Sundaram J.P."/>
            <person name="Sutton G."/>
            <person name="Turner G."/>
            <person name="Venter J.C."/>
            <person name="White O.R."/>
            <person name="Whitty B.R."/>
            <person name="Youngman P."/>
            <person name="Wolfe K.H."/>
            <person name="Goldman G.H."/>
            <person name="Wortman J.R."/>
            <person name="Jiang B."/>
            <person name="Denning D.W."/>
            <person name="Nierman W.C."/>
        </authorList>
    </citation>
    <scope>NUCLEOTIDE SEQUENCE [LARGE SCALE GENOMIC DNA]</scope>
    <source>
        <strain evidence="14">ATCC 1007 / CBS 513.65 / DSM 816 / NCTC 3887 / NRRL 1</strain>
    </source>
</reference>
<comment type="similarity">
    <text evidence="2">Belongs to the shugoshin family.</text>
</comment>
<evidence type="ECO:0000313" key="13">
    <source>
        <dbReference type="EMBL" id="EAW07956.1"/>
    </source>
</evidence>
<keyword evidence="6 9" id="KW-0175">Coiled coil</keyword>
<keyword evidence="4" id="KW-0132">Cell division</keyword>
<protein>
    <submittedName>
        <fullName evidence="13">Shugoshin C terminal domain protein</fullName>
    </submittedName>
</protein>
<feature type="region of interest" description="Disordered" evidence="10">
    <location>
        <begin position="305"/>
        <end position="368"/>
    </location>
</feature>
<evidence type="ECO:0000256" key="6">
    <source>
        <dbReference type="ARBA" id="ARBA00023054"/>
    </source>
</evidence>
<dbReference type="eggNOG" id="ENOG502SFX7">
    <property type="taxonomic scope" value="Eukaryota"/>
</dbReference>
<evidence type="ECO:0000256" key="8">
    <source>
        <dbReference type="ARBA" id="ARBA00023328"/>
    </source>
</evidence>
<dbReference type="RefSeq" id="XP_001269382.1">
    <property type="nucleotide sequence ID" value="XM_001269381.1"/>
</dbReference>
<feature type="domain" description="Shugoshin N-terminal coiled-coil" evidence="12">
    <location>
        <begin position="2"/>
        <end position="28"/>
    </location>
</feature>
<keyword evidence="5" id="KW-0159">Chromosome partition</keyword>
<feature type="compositionally biased region" description="Basic and acidic residues" evidence="10">
    <location>
        <begin position="324"/>
        <end position="340"/>
    </location>
</feature>
<dbReference type="KEGG" id="act:ACLA_026780"/>
<evidence type="ECO:0000313" key="14">
    <source>
        <dbReference type="Proteomes" id="UP000006701"/>
    </source>
</evidence>
<organism evidence="13 14">
    <name type="scientific">Aspergillus clavatus (strain ATCC 1007 / CBS 513.65 / DSM 816 / NCTC 3887 / NRRL 1 / QM 1276 / 107)</name>
    <dbReference type="NCBI Taxonomy" id="344612"/>
    <lineage>
        <taxon>Eukaryota</taxon>
        <taxon>Fungi</taxon>
        <taxon>Dikarya</taxon>
        <taxon>Ascomycota</taxon>
        <taxon>Pezizomycotina</taxon>
        <taxon>Eurotiomycetes</taxon>
        <taxon>Eurotiomycetidae</taxon>
        <taxon>Eurotiales</taxon>
        <taxon>Aspergillaceae</taxon>
        <taxon>Aspergillus</taxon>
        <taxon>Aspergillus subgen. Fumigati</taxon>
    </lineage>
</organism>
<feature type="compositionally biased region" description="Basic and acidic residues" evidence="10">
    <location>
        <begin position="213"/>
        <end position="225"/>
    </location>
</feature>
<evidence type="ECO:0000256" key="5">
    <source>
        <dbReference type="ARBA" id="ARBA00022829"/>
    </source>
</evidence>
<feature type="compositionally biased region" description="Basic and acidic residues" evidence="10">
    <location>
        <begin position="265"/>
        <end position="275"/>
    </location>
</feature>
<name>A1CQN5_ASPCL</name>
<dbReference type="Pfam" id="PF07557">
    <property type="entry name" value="Shugoshin_C"/>
    <property type="match status" value="1"/>
</dbReference>
<dbReference type="Pfam" id="PF07558">
    <property type="entry name" value="Shugoshin_N"/>
    <property type="match status" value="1"/>
</dbReference>
<dbReference type="Proteomes" id="UP000006701">
    <property type="component" value="Unassembled WGS sequence"/>
</dbReference>
<evidence type="ECO:0000256" key="1">
    <source>
        <dbReference type="ARBA" id="ARBA00004584"/>
    </source>
</evidence>
<dbReference type="InterPro" id="IPR011515">
    <property type="entry name" value="Shugoshin_C"/>
</dbReference>
<evidence type="ECO:0000256" key="10">
    <source>
        <dbReference type="SAM" id="MobiDB-lite"/>
    </source>
</evidence>
<accession>A1CQN5</accession>
<keyword evidence="3" id="KW-0158">Chromosome</keyword>
<dbReference type="GO" id="GO:0005634">
    <property type="term" value="C:nucleus"/>
    <property type="evidence" value="ECO:0007669"/>
    <property type="project" value="InterPro"/>
</dbReference>
<dbReference type="AlphaFoldDB" id="A1CQN5"/>
<dbReference type="InterPro" id="IPR011516">
    <property type="entry name" value="Shugoshin_N"/>
</dbReference>
<evidence type="ECO:0000259" key="12">
    <source>
        <dbReference type="Pfam" id="PF07558"/>
    </source>
</evidence>
<dbReference type="GeneID" id="4701688"/>
<keyword evidence="14" id="KW-1185">Reference proteome</keyword>